<comment type="subunit">
    <text evidence="4">Component of the lipopolysaccharide transport and assembly complex.</text>
</comment>
<dbReference type="InterPro" id="IPR014340">
    <property type="entry name" value="LptA"/>
</dbReference>
<dbReference type="PANTHER" id="PTHR36504:SF1">
    <property type="entry name" value="LIPOPOLYSACCHARIDE EXPORT SYSTEM PROTEIN LPTA"/>
    <property type="match status" value="1"/>
</dbReference>
<dbReference type="InterPro" id="IPR052037">
    <property type="entry name" value="LPS_export_LptA"/>
</dbReference>
<evidence type="ECO:0000256" key="3">
    <source>
        <dbReference type="ARBA" id="ARBA00022764"/>
    </source>
</evidence>
<evidence type="ECO:0000256" key="5">
    <source>
        <dbReference type="SAM" id="MobiDB-lite"/>
    </source>
</evidence>
<dbReference type="GO" id="GO:0043165">
    <property type="term" value="P:Gram-negative-bacterium-type cell outer membrane assembly"/>
    <property type="evidence" value="ECO:0007669"/>
    <property type="project" value="UniProtKB-UniRule"/>
</dbReference>
<dbReference type="InterPro" id="IPR005653">
    <property type="entry name" value="OstA-like_N"/>
</dbReference>
<comment type="similarity">
    <text evidence="4">Belongs to the LptA family.</text>
</comment>
<keyword evidence="1 4" id="KW-0813">Transport</keyword>
<feature type="region of interest" description="Disordered" evidence="5">
    <location>
        <begin position="169"/>
        <end position="204"/>
    </location>
</feature>
<dbReference type="Gene3D" id="2.30.30.40">
    <property type="entry name" value="SH3 Domains"/>
    <property type="match status" value="1"/>
</dbReference>
<evidence type="ECO:0000259" key="6">
    <source>
        <dbReference type="PROSITE" id="PS51781"/>
    </source>
</evidence>
<dbReference type="PROSITE" id="PS51781">
    <property type="entry name" value="SH3B"/>
    <property type="match status" value="1"/>
</dbReference>
<dbReference type="AlphaFoldDB" id="A0A0A0BHG5"/>
<reference evidence="7 8" key="1">
    <citation type="submission" date="2014-09" db="EMBL/GenBank/DDBJ databases">
        <authorList>
            <person name="Grob C."/>
            <person name="Taubert M."/>
            <person name="Howat A.M."/>
            <person name="Burns O.J."/>
            <person name="Dixon J.L."/>
            <person name="Chen Y."/>
            <person name="Murrell J.C."/>
        </authorList>
    </citation>
    <scope>NUCLEOTIDE SEQUENCE [LARGE SCALE GENOMIC DNA]</scope>
    <source>
        <strain evidence="7">L4</strain>
    </source>
</reference>
<name>A0A0A0BHG5_9GAMM</name>
<comment type="subcellular location">
    <subcellularLocation>
        <location evidence="4">Periplasm</location>
    </subcellularLocation>
</comment>
<dbReference type="NCBIfam" id="TIGR03002">
    <property type="entry name" value="outer_YhbN_LptA"/>
    <property type="match status" value="1"/>
</dbReference>
<dbReference type="STRING" id="392484.LP43_0725"/>
<dbReference type="InterPro" id="IPR003646">
    <property type="entry name" value="SH3-like_bac-type"/>
</dbReference>
<keyword evidence="3 4" id="KW-0574">Periplasm</keyword>
<dbReference type="Gene3D" id="2.60.450.10">
    <property type="entry name" value="Lipopolysaccharide (LPS) transport protein A like domain"/>
    <property type="match status" value="1"/>
</dbReference>
<evidence type="ECO:0000256" key="1">
    <source>
        <dbReference type="ARBA" id="ARBA00022448"/>
    </source>
</evidence>
<dbReference type="GO" id="GO:0030288">
    <property type="term" value="C:outer membrane-bounded periplasmic space"/>
    <property type="evidence" value="ECO:0007669"/>
    <property type="project" value="TreeGrafter"/>
</dbReference>
<keyword evidence="2 4" id="KW-0732">Signal</keyword>
<dbReference type="Proteomes" id="UP000029999">
    <property type="component" value="Unassembled WGS sequence"/>
</dbReference>
<dbReference type="GO" id="GO:0015920">
    <property type="term" value="P:lipopolysaccharide transport"/>
    <property type="evidence" value="ECO:0007669"/>
    <property type="project" value="UniProtKB-UniRule"/>
</dbReference>
<dbReference type="GO" id="GO:0001530">
    <property type="term" value="F:lipopolysaccharide binding"/>
    <property type="evidence" value="ECO:0007669"/>
    <property type="project" value="InterPro"/>
</dbReference>
<dbReference type="EMBL" id="JRQD01000002">
    <property type="protein sequence ID" value="KGM07117.1"/>
    <property type="molecule type" value="Genomic_DNA"/>
</dbReference>
<dbReference type="RefSeq" id="WP_036312189.1">
    <property type="nucleotide sequence ID" value="NZ_JRQD01000002.1"/>
</dbReference>
<sequence length="269" mass="29701" precursor="true">MPLQTKLITVLLLILPSLAWALPSDREQPINIEADHAQLDDREGVTQYKGDAILTQGTLRIEGDIITFYYDENKQIEKMVAQGKLATYKQVHKPGEAPVRAKALQMEYYAGRQKIYLIGQGHVWQSGDEFTGNRIEYDIERNVVTANSAPVSVGGEKQEKGRVHIIIQPPGNKKKTTPAQPKAETKTSPVATETKASENADAGSKAYPTALTTTALNVRSGPGTHYLKLGTFAPSEEVIVLTRQTDWSQVRGMIDGEVVIGWVNSRYLK</sequence>
<accession>A0A0A0BHG5</accession>
<protein>
    <recommendedName>
        <fullName evidence="4">Lipopolysaccharide export system protein LptA</fullName>
    </recommendedName>
</protein>
<dbReference type="GO" id="GO:0017089">
    <property type="term" value="F:glycolipid transfer activity"/>
    <property type="evidence" value="ECO:0007669"/>
    <property type="project" value="TreeGrafter"/>
</dbReference>
<evidence type="ECO:0000313" key="8">
    <source>
        <dbReference type="Proteomes" id="UP000029999"/>
    </source>
</evidence>
<evidence type="ECO:0000313" key="7">
    <source>
        <dbReference type="EMBL" id="KGM07117.1"/>
    </source>
</evidence>
<dbReference type="PANTHER" id="PTHR36504">
    <property type="entry name" value="LIPOPOLYSACCHARIDE EXPORT SYSTEM PROTEIN LPTA"/>
    <property type="match status" value="1"/>
</dbReference>
<organism evidence="7 8">
    <name type="scientific">Methylophaga thiooxydans</name>
    <dbReference type="NCBI Taxonomy" id="392484"/>
    <lineage>
        <taxon>Bacteria</taxon>
        <taxon>Pseudomonadati</taxon>
        <taxon>Pseudomonadota</taxon>
        <taxon>Gammaproteobacteria</taxon>
        <taxon>Thiotrichales</taxon>
        <taxon>Piscirickettsiaceae</taxon>
        <taxon>Methylophaga</taxon>
    </lineage>
</organism>
<comment type="caution">
    <text evidence="7">The sequence shown here is derived from an EMBL/GenBank/DDBJ whole genome shotgun (WGS) entry which is preliminary data.</text>
</comment>
<comment type="function">
    <text evidence="4">Involved in the assembly of lipopolysaccharide (LPS). Required for the translocation of LPS from the inner membrane to the outer membrane. May form a bridge between the inner membrane and the outer membrane, via interactions with LptC and LptD, thereby facilitating LPS transfer across the periplasm.</text>
</comment>
<dbReference type="Pfam" id="PF03968">
    <property type="entry name" value="LptD_N"/>
    <property type="match status" value="1"/>
</dbReference>
<dbReference type="Pfam" id="PF08239">
    <property type="entry name" value="SH3_3"/>
    <property type="match status" value="1"/>
</dbReference>
<feature type="signal peptide" evidence="4">
    <location>
        <begin position="1"/>
        <end position="21"/>
    </location>
</feature>
<feature type="domain" description="SH3b" evidence="6">
    <location>
        <begin position="203"/>
        <end position="269"/>
    </location>
</feature>
<evidence type="ECO:0000256" key="2">
    <source>
        <dbReference type="ARBA" id="ARBA00022729"/>
    </source>
</evidence>
<feature type="chain" id="PRO_5008983612" description="Lipopolysaccharide export system protein LptA" evidence="4">
    <location>
        <begin position="22"/>
        <end position="269"/>
    </location>
</feature>
<evidence type="ECO:0000256" key="4">
    <source>
        <dbReference type="HAMAP-Rule" id="MF_01914"/>
    </source>
</evidence>
<dbReference type="GO" id="GO:0009279">
    <property type="term" value="C:cell outer membrane"/>
    <property type="evidence" value="ECO:0007669"/>
    <property type="project" value="TreeGrafter"/>
</dbReference>
<proteinExistence type="inferred from homology"/>
<dbReference type="HAMAP" id="MF_01914">
    <property type="entry name" value="LPS_assembly_LptA"/>
    <property type="match status" value="1"/>
</dbReference>
<gene>
    <name evidence="4 7" type="primary">lptA</name>
    <name evidence="7" type="ORF">LP43_0725</name>
</gene>